<dbReference type="GO" id="GO:0008173">
    <property type="term" value="F:RNA methyltransferase activity"/>
    <property type="evidence" value="ECO:0007669"/>
    <property type="project" value="InterPro"/>
</dbReference>
<dbReference type="EMBL" id="CABITT030000007">
    <property type="protein sequence ID" value="VVB09812.1"/>
    <property type="molecule type" value="Genomic_DNA"/>
</dbReference>
<evidence type="ECO:0000313" key="2">
    <source>
        <dbReference type="EMBL" id="VVB09812.1"/>
    </source>
</evidence>
<dbReference type="AlphaFoldDB" id="A0A565C843"/>
<proteinExistence type="predicted"/>
<dbReference type="InterPro" id="IPR029063">
    <property type="entry name" value="SAM-dependent_MTases_sf"/>
</dbReference>
<dbReference type="Proteomes" id="UP000489600">
    <property type="component" value="Unassembled WGS sequence"/>
</dbReference>
<dbReference type="PANTHER" id="PTHR22808">
    <property type="entry name" value="NCL1 YEAST -RELATED NOL1/NOP2/FMU SUN DOMAIN-CONTAINING"/>
    <property type="match status" value="1"/>
</dbReference>
<sequence>MKILLKPLRALIVNSKNSLNLFRLSLIFRERRLDLKGTLPCSVFHVGANDVDYKRCNLLIHQTKRTCTTNMIVTNNEGQHFPNCNSKTIDHIDQLLFDRNVPCSGDGTLRKAPGIWRRWLLNFGASKLTFVDSNCFNKHRDSSYSAYL</sequence>
<dbReference type="PANTHER" id="PTHR22808:SF1">
    <property type="entry name" value="RNA CYTOSINE-C(5)-METHYLTRANSFERASE NSUN2-RELATED"/>
    <property type="match status" value="1"/>
</dbReference>
<organism evidence="2 3">
    <name type="scientific">Arabis nemorensis</name>
    <dbReference type="NCBI Taxonomy" id="586526"/>
    <lineage>
        <taxon>Eukaryota</taxon>
        <taxon>Viridiplantae</taxon>
        <taxon>Streptophyta</taxon>
        <taxon>Embryophyta</taxon>
        <taxon>Tracheophyta</taxon>
        <taxon>Spermatophyta</taxon>
        <taxon>Magnoliopsida</taxon>
        <taxon>eudicotyledons</taxon>
        <taxon>Gunneridae</taxon>
        <taxon>Pentapetalae</taxon>
        <taxon>rosids</taxon>
        <taxon>malvids</taxon>
        <taxon>Brassicales</taxon>
        <taxon>Brassicaceae</taxon>
        <taxon>Arabideae</taxon>
        <taxon>Arabis</taxon>
    </lineage>
</organism>
<evidence type="ECO:0000259" key="1">
    <source>
        <dbReference type="Pfam" id="PF01189"/>
    </source>
</evidence>
<keyword evidence="3" id="KW-1185">Reference proteome</keyword>
<feature type="domain" description="SAM-dependent methyltransferase RsmB-F/NOP2-type catalytic core" evidence="1">
    <location>
        <begin position="45"/>
        <end position="118"/>
    </location>
</feature>
<gene>
    <name evidence="2" type="ORF">ANE_LOCUS20256</name>
</gene>
<dbReference type="OrthoDB" id="6093671at2759"/>
<accession>A0A565C843</accession>
<dbReference type="InterPro" id="IPR049560">
    <property type="entry name" value="MeTrfase_RsmB-F_NOP2_cat"/>
</dbReference>
<dbReference type="InterPro" id="IPR023267">
    <property type="entry name" value="RCMT"/>
</dbReference>
<name>A0A565C843_9BRAS</name>
<dbReference type="Pfam" id="PF01189">
    <property type="entry name" value="Methyltr_RsmB-F"/>
    <property type="match status" value="1"/>
</dbReference>
<reference evidence="2" key="1">
    <citation type="submission" date="2019-07" db="EMBL/GenBank/DDBJ databases">
        <authorList>
            <person name="Dittberner H."/>
        </authorList>
    </citation>
    <scope>NUCLEOTIDE SEQUENCE [LARGE SCALE GENOMIC DNA]</scope>
</reference>
<comment type="caution">
    <text evidence="2">The sequence shown here is derived from an EMBL/GenBank/DDBJ whole genome shotgun (WGS) entry which is preliminary data.</text>
</comment>
<evidence type="ECO:0000313" key="3">
    <source>
        <dbReference type="Proteomes" id="UP000489600"/>
    </source>
</evidence>
<dbReference type="Gene3D" id="3.40.50.150">
    <property type="entry name" value="Vaccinia Virus protein VP39"/>
    <property type="match status" value="1"/>
</dbReference>
<dbReference type="GO" id="GO:0001510">
    <property type="term" value="P:RNA methylation"/>
    <property type="evidence" value="ECO:0007669"/>
    <property type="project" value="InterPro"/>
</dbReference>
<protein>
    <recommendedName>
        <fullName evidence="1">SAM-dependent methyltransferase RsmB-F/NOP2-type catalytic core domain-containing protein</fullName>
    </recommendedName>
</protein>